<dbReference type="InterPro" id="IPR015797">
    <property type="entry name" value="NUDIX_hydrolase-like_dom_sf"/>
</dbReference>
<evidence type="ECO:0000313" key="3">
    <source>
        <dbReference type="EMBL" id="CAK81235.1"/>
    </source>
</evidence>
<dbReference type="InParanoid" id="A0DDW8"/>
<dbReference type="InterPro" id="IPR020084">
    <property type="entry name" value="NUDIX_hydrolase_CS"/>
</dbReference>
<dbReference type="GeneID" id="5034417"/>
<dbReference type="CDD" id="cd04678">
    <property type="entry name" value="NUDIX_MTH2_Nudt15"/>
    <property type="match status" value="1"/>
</dbReference>
<dbReference type="InterPro" id="IPR000086">
    <property type="entry name" value="NUDIX_hydrolase_dom"/>
</dbReference>
<dbReference type="Proteomes" id="UP000000600">
    <property type="component" value="Unassembled WGS sequence"/>
</dbReference>
<dbReference type="GO" id="GO:0035539">
    <property type="term" value="F:8-oxo-7,8-dihydrodeoxyguanosine triphosphate pyrophosphatase activity"/>
    <property type="evidence" value="ECO:0000318"/>
    <property type="project" value="GO_Central"/>
</dbReference>
<proteinExistence type="predicted"/>
<dbReference type="PROSITE" id="PS00893">
    <property type="entry name" value="NUDIX_BOX"/>
    <property type="match status" value="1"/>
</dbReference>
<sequence>MIRPGLGVGVFIRNGDSVLMSYRKVMDNGYLALPGGHLELFEELEDCAIREVKEETNLDIENPKIFQMVNVVKKEIQHHFVVIFLTADYNEKSELMNVEPNKHSDWKWINAKEFQQHYNEKQLFYGLMKLVDRFGNAEKLFNLIFNK</sequence>
<dbReference type="EMBL" id="CT868396">
    <property type="protein sequence ID" value="CAK81235.1"/>
    <property type="molecule type" value="Genomic_DNA"/>
</dbReference>
<dbReference type="PANTHER" id="PTHR16099:SF5">
    <property type="entry name" value="NUCLEOTIDE TRIPHOSPHATE DIPHOSPHATASE NUDT15"/>
    <property type="match status" value="1"/>
</dbReference>
<dbReference type="GO" id="GO:0005829">
    <property type="term" value="C:cytosol"/>
    <property type="evidence" value="ECO:0000318"/>
    <property type="project" value="GO_Central"/>
</dbReference>
<evidence type="ECO:0000313" key="4">
    <source>
        <dbReference type="Proteomes" id="UP000000600"/>
    </source>
</evidence>
<feature type="domain" description="Nudix hydrolase" evidence="2">
    <location>
        <begin position="1"/>
        <end position="131"/>
    </location>
</feature>
<dbReference type="eggNOG" id="ENOG502RT2J">
    <property type="taxonomic scope" value="Eukaryota"/>
</dbReference>
<protein>
    <recommendedName>
        <fullName evidence="2">Nudix hydrolase domain-containing protein</fullName>
    </recommendedName>
</protein>
<keyword evidence="1" id="KW-0378">Hydrolase</keyword>
<keyword evidence="4" id="KW-1185">Reference proteome</keyword>
<name>A0DDW8_PARTE</name>
<dbReference type="RefSeq" id="XP_001448632.1">
    <property type="nucleotide sequence ID" value="XM_001448595.1"/>
</dbReference>
<dbReference type="HOGENOM" id="CLU_037162_9_0_1"/>
<reference evidence="3 4" key="1">
    <citation type="journal article" date="2006" name="Nature">
        <title>Global trends of whole-genome duplications revealed by the ciliate Paramecium tetraurelia.</title>
        <authorList>
            <consortium name="Genoscope"/>
            <person name="Aury J.-M."/>
            <person name="Jaillon O."/>
            <person name="Duret L."/>
            <person name="Noel B."/>
            <person name="Jubin C."/>
            <person name="Porcel B.M."/>
            <person name="Segurens B."/>
            <person name="Daubin V."/>
            <person name="Anthouard V."/>
            <person name="Aiach N."/>
            <person name="Arnaiz O."/>
            <person name="Billaut A."/>
            <person name="Beisson J."/>
            <person name="Blanc I."/>
            <person name="Bouhouche K."/>
            <person name="Camara F."/>
            <person name="Duharcourt S."/>
            <person name="Guigo R."/>
            <person name="Gogendeau D."/>
            <person name="Katinka M."/>
            <person name="Keller A.-M."/>
            <person name="Kissmehl R."/>
            <person name="Klotz C."/>
            <person name="Koll F."/>
            <person name="Le Moue A."/>
            <person name="Lepere C."/>
            <person name="Malinsky S."/>
            <person name="Nowacki M."/>
            <person name="Nowak J.K."/>
            <person name="Plattner H."/>
            <person name="Poulain J."/>
            <person name="Ruiz F."/>
            <person name="Serrano V."/>
            <person name="Zagulski M."/>
            <person name="Dessen P."/>
            <person name="Betermier M."/>
            <person name="Weissenbach J."/>
            <person name="Scarpelli C."/>
            <person name="Schachter V."/>
            <person name="Sperling L."/>
            <person name="Meyer E."/>
            <person name="Cohen J."/>
            <person name="Wincker P."/>
        </authorList>
    </citation>
    <scope>NUCLEOTIDE SEQUENCE [LARGE SCALE GENOMIC DNA]</scope>
    <source>
        <strain evidence="3 4">Stock d4-2</strain>
    </source>
</reference>
<dbReference type="PROSITE" id="PS51462">
    <property type="entry name" value="NUDIX"/>
    <property type="match status" value="1"/>
</dbReference>
<dbReference type="Pfam" id="PF00293">
    <property type="entry name" value="NUDIX"/>
    <property type="match status" value="1"/>
</dbReference>
<organism evidence="3 4">
    <name type="scientific">Paramecium tetraurelia</name>
    <dbReference type="NCBI Taxonomy" id="5888"/>
    <lineage>
        <taxon>Eukaryota</taxon>
        <taxon>Sar</taxon>
        <taxon>Alveolata</taxon>
        <taxon>Ciliophora</taxon>
        <taxon>Intramacronucleata</taxon>
        <taxon>Oligohymenophorea</taxon>
        <taxon>Peniculida</taxon>
        <taxon>Parameciidae</taxon>
        <taxon>Paramecium</taxon>
    </lineage>
</organism>
<accession>A0DDW8</accession>
<dbReference type="AlphaFoldDB" id="A0DDW8"/>
<dbReference type="OrthoDB" id="447842at2759"/>
<evidence type="ECO:0000256" key="1">
    <source>
        <dbReference type="ARBA" id="ARBA00022801"/>
    </source>
</evidence>
<gene>
    <name evidence="3" type="ORF">GSPATT00016076001</name>
</gene>
<dbReference type="SUPFAM" id="SSF55811">
    <property type="entry name" value="Nudix"/>
    <property type="match status" value="1"/>
</dbReference>
<dbReference type="PANTHER" id="PTHR16099">
    <property type="entry name" value="8-OXO-DGTP DIPHOSPHATES NUDT15"/>
    <property type="match status" value="1"/>
</dbReference>
<dbReference type="OMA" id="HFEASRN"/>
<dbReference type="GO" id="GO:0006203">
    <property type="term" value="P:dGTP catabolic process"/>
    <property type="evidence" value="ECO:0000318"/>
    <property type="project" value="GO_Central"/>
</dbReference>
<evidence type="ECO:0000259" key="2">
    <source>
        <dbReference type="PROSITE" id="PS51462"/>
    </source>
</evidence>
<dbReference type="Gene3D" id="3.90.79.10">
    <property type="entry name" value="Nucleoside Triphosphate Pyrophosphohydrolase"/>
    <property type="match status" value="1"/>
</dbReference>
<dbReference type="STRING" id="5888.A0DDW8"/>
<dbReference type="KEGG" id="ptm:GSPATT00016076001"/>